<name>A0A7R9GRP1_TIMCR</name>
<protein>
    <submittedName>
        <fullName evidence="1">Uncharacterized protein</fullName>
    </submittedName>
</protein>
<dbReference type="AlphaFoldDB" id="A0A7R9GRP1"/>
<dbReference type="EMBL" id="OC316553">
    <property type="protein sequence ID" value="CAD7392486.1"/>
    <property type="molecule type" value="Genomic_DNA"/>
</dbReference>
<evidence type="ECO:0000313" key="1">
    <source>
        <dbReference type="EMBL" id="CAD7392486.1"/>
    </source>
</evidence>
<proteinExistence type="predicted"/>
<accession>A0A7R9GRP1</accession>
<reference evidence="1" key="1">
    <citation type="submission" date="2020-11" db="EMBL/GenBank/DDBJ databases">
        <authorList>
            <person name="Tran Van P."/>
        </authorList>
    </citation>
    <scope>NUCLEOTIDE SEQUENCE</scope>
</reference>
<organism evidence="1">
    <name type="scientific">Timema cristinae</name>
    <name type="common">Walking stick</name>
    <dbReference type="NCBI Taxonomy" id="61476"/>
    <lineage>
        <taxon>Eukaryota</taxon>
        <taxon>Metazoa</taxon>
        <taxon>Ecdysozoa</taxon>
        <taxon>Arthropoda</taxon>
        <taxon>Hexapoda</taxon>
        <taxon>Insecta</taxon>
        <taxon>Pterygota</taxon>
        <taxon>Neoptera</taxon>
        <taxon>Polyneoptera</taxon>
        <taxon>Phasmatodea</taxon>
        <taxon>Timematodea</taxon>
        <taxon>Timematoidea</taxon>
        <taxon>Timematidae</taxon>
        <taxon>Timema</taxon>
    </lineage>
</organism>
<gene>
    <name evidence="1" type="ORF">TCEB3V08_LOCUS509</name>
</gene>
<sequence length="143" mass="15762">MGYNTPHGSSLVTKIVPPTLYQDVRAQNVIHSEDEHGILKNDTKGFRVNQKVQTATSPHPTGLRFIPRFQHAKADRLLHCTIYLTPPPTVVHDGYLQPSKSADDTKQTTLEFNLFIGMQSTALGVPPAASLLRAQYETLLTAA</sequence>